<keyword evidence="2" id="KW-1185">Reference proteome</keyword>
<gene>
    <name evidence="1" type="ORF">KIL84_008064</name>
</gene>
<evidence type="ECO:0000313" key="2">
    <source>
        <dbReference type="Proteomes" id="UP000827986"/>
    </source>
</evidence>
<name>A0A9D3X327_9SAUR</name>
<evidence type="ECO:0000313" key="1">
    <source>
        <dbReference type="EMBL" id="KAH1172446.1"/>
    </source>
</evidence>
<organism evidence="1 2">
    <name type="scientific">Mauremys mutica</name>
    <name type="common">yellowpond turtle</name>
    <dbReference type="NCBI Taxonomy" id="74926"/>
    <lineage>
        <taxon>Eukaryota</taxon>
        <taxon>Metazoa</taxon>
        <taxon>Chordata</taxon>
        <taxon>Craniata</taxon>
        <taxon>Vertebrata</taxon>
        <taxon>Euteleostomi</taxon>
        <taxon>Archelosauria</taxon>
        <taxon>Testudinata</taxon>
        <taxon>Testudines</taxon>
        <taxon>Cryptodira</taxon>
        <taxon>Durocryptodira</taxon>
        <taxon>Testudinoidea</taxon>
        <taxon>Geoemydidae</taxon>
        <taxon>Geoemydinae</taxon>
        <taxon>Mauremys</taxon>
    </lineage>
</organism>
<sequence>MLPQWELGPNRDGCCAERMLKLTSLPRPRADEMEAPPAPWLQRFDKPSRLLLHTLTSGPCGALAAFRALQRIRACDAPGQAFHWQIFTETLCAEEPVLRGPERTLTL</sequence>
<dbReference type="EMBL" id="JAHDVG010000483">
    <property type="protein sequence ID" value="KAH1172446.1"/>
    <property type="molecule type" value="Genomic_DNA"/>
</dbReference>
<proteinExistence type="predicted"/>
<dbReference type="Proteomes" id="UP000827986">
    <property type="component" value="Unassembled WGS sequence"/>
</dbReference>
<comment type="caution">
    <text evidence="1">The sequence shown here is derived from an EMBL/GenBank/DDBJ whole genome shotgun (WGS) entry which is preliminary data.</text>
</comment>
<protein>
    <submittedName>
        <fullName evidence="1">Uncharacterized protein</fullName>
    </submittedName>
</protein>
<accession>A0A9D3X327</accession>
<reference evidence="1" key="1">
    <citation type="submission" date="2021-09" db="EMBL/GenBank/DDBJ databases">
        <title>The genome of Mauremys mutica provides insights into the evolution of semi-aquatic lifestyle.</title>
        <authorList>
            <person name="Gong S."/>
            <person name="Gao Y."/>
        </authorList>
    </citation>
    <scope>NUCLEOTIDE SEQUENCE</scope>
    <source>
        <strain evidence="1">MM-2020</strain>
        <tissue evidence="1">Muscle</tissue>
    </source>
</reference>
<dbReference type="AlphaFoldDB" id="A0A9D3X327"/>